<name>A0AAV4N433_CAEEX</name>
<evidence type="ECO:0000313" key="3">
    <source>
        <dbReference type="Proteomes" id="UP001054945"/>
    </source>
</evidence>
<gene>
    <name evidence="2" type="ORF">CEXT_51441</name>
</gene>
<feature type="region of interest" description="Disordered" evidence="1">
    <location>
        <begin position="1"/>
        <end position="20"/>
    </location>
</feature>
<keyword evidence="3" id="KW-1185">Reference proteome</keyword>
<organism evidence="2 3">
    <name type="scientific">Caerostris extrusa</name>
    <name type="common">Bark spider</name>
    <name type="synonym">Caerostris bankana</name>
    <dbReference type="NCBI Taxonomy" id="172846"/>
    <lineage>
        <taxon>Eukaryota</taxon>
        <taxon>Metazoa</taxon>
        <taxon>Ecdysozoa</taxon>
        <taxon>Arthropoda</taxon>
        <taxon>Chelicerata</taxon>
        <taxon>Arachnida</taxon>
        <taxon>Araneae</taxon>
        <taxon>Araneomorphae</taxon>
        <taxon>Entelegynae</taxon>
        <taxon>Araneoidea</taxon>
        <taxon>Araneidae</taxon>
        <taxon>Caerostris</taxon>
    </lineage>
</organism>
<evidence type="ECO:0000313" key="2">
    <source>
        <dbReference type="EMBL" id="GIX79567.1"/>
    </source>
</evidence>
<feature type="compositionally biased region" description="Polar residues" evidence="1">
    <location>
        <begin position="1"/>
        <end position="17"/>
    </location>
</feature>
<dbReference type="Proteomes" id="UP001054945">
    <property type="component" value="Unassembled WGS sequence"/>
</dbReference>
<dbReference type="AlphaFoldDB" id="A0AAV4N433"/>
<accession>A0AAV4N433</accession>
<proteinExistence type="predicted"/>
<protein>
    <submittedName>
        <fullName evidence="2">Uncharacterized protein</fullName>
    </submittedName>
</protein>
<dbReference type="EMBL" id="BPLR01002952">
    <property type="protein sequence ID" value="GIX79567.1"/>
    <property type="molecule type" value="Genomic_DNA"/>
</dbReference>
<reference evidence="2 3" key="1">
    <citation type="submission" date="2021-06" db="EMBL/GenBank/DDBJ databases">
        <title>Caerostris extrusa draft genome.</title>
        <authorList>
            <person name="Kono N."/>
            <person name="Arakawa K."/>
        </authorList>
    </citation>
    <scope>NUCLEOTIDE SEQUENCE [LARGE SCALE GENOMIC DNA]</scope>
</reference>
<comment type="caution">
    <text evidence="2">The sequence shown here is derived from an EMBL/GenBank/DDBJ whole genome shotgun (WGS) entry which is preliminary data.</text>
</comment>
<evidence type="ECO:0000256" key="1">
    <source>
        <dbReference type="SAM" id="MobiDB-lite"/>
    </source>
</evidence>
<sequence length="86" mass="9474">MGESSMDTWPSSALEQSSGHHKMTGAWSRAGAQTWKVTCPISNFFPLSLPLHPHLLLFGSDHPPYLASFSPVKRCYSEINSVISLN</sequence>